<dbReference type="InterPro" id="IPR025159">
    <property type="entry name" value="AbiEi_N"/>
</dbReference>
<dbReference type="Gene3D" id="3.40.960.10">
    <property type="entry name" value="VSR Endonuclease"/>
    <property type="match status" value="1"/>
</dbReference>
<organism evidence="2 3">
    <name type="scientific">Nocardioides luteus</name>
    <dbReference type="NCBI Taxonomy" id="1844"/>
    <lineage>
        <taxon>Bacteria</taxon>
        <taxon>Bacillati</taxon>
        <taxon>Actinomycetota</taxon>
        <taxon>Actinomycetes</taxon>
        <taxon>Propionibacteriales</taxon>
        <taxon>Nocardioidaceae</taxon>
        <taxon>Nocardioides</taxon>
    </lineage>
</organism>
<feature type="domain" description="AbiEi antitoxin N-terminal" evidence="1">
    <location>
        <begin position="24"/>
        <end position="57"/>
    </location>
</feature>
<evidence type="ECO:0000313" key="3">
    <source>
        <dbReference type="Proteomes" id="UP000033772"/>
    </source>
</evidence>
<dbReference type="InterPro" id="IPR011335">
    <property type="entry name" value="Restrct_endonuc-II-like"/>
</dbReference>
<dbReference type="EMBL" id="JZDQ02000022">
    <property type="protein sequence ID" value="OIJ25775.1"/>
    <property type="molecule type" value="Genomic_DNA"/>
</dbReference>
<proteinExistence type="predicted"/>
<dbReference type="SUPFAM" id="SSF52980">
    <property type="entry name" value="Restriction endonuclease-like"/>
    <property type="match status" value="1"/>
</dbReference>
<name>A0A1J4N492_9ACTN</name>
<dbReference type="RefSeq" id="WP_045547815.1">
    <property type="nucleotide sequence ID" value="NZ_JZDQ02000022.1"/>
</dbReference>
<keyword evidence="3" id="KW-1185">Reference proteome</keyword>
<dbReference type="OrthoDB" id="5517693at2"/>
<evidence type="ECO:0000313" key="2">
    <source>
        <dbReference type="EMBL" id="OIJ25775.1"/>
    </source>
</evidence>
<protein>
    <recommendedName>
        <fullName evidence="1">AbiEi antitoxin N-terminal domain-containing protein</fullName>
    </recommendedName>
</protein>
<evidence type="ECO:0000259" key="1">
    <source>
        <dbReference type="Pfam" id="PF13338"/>
    </source>
</evidence>
<comment type="caution">
    <text evidence="2">The sequence shown here is derived from an EMBL/GenBank/DDBJ whole genome shotgun (WGS) entry which is preliminary data.</text>
</comment>
<accession>A0A1J4N492</accession>
<dbReference type="Proteomes" id="UP000033772">
    <property type="component" value="Unassembled WGS sequence"/>
</dbReference>
<dbReference type="STRING" id="1844.UG56_016395"/>
<sequence length="322" mass="35822">MDIDEMLFNGSLGSTFPLPVAEPFTFKMAREAGISRRRLGKLLETGLLRRAIKGVYLATEAGDSLAIRAACLRLVAPADCIVVDRHAGWLLGAEMILAPGEHISLRPLSFFRPAGRGRLRNDIASSGERDVQDSETNEIGGLRVTTALRTAWDLGRVRWPDEAIAGVSMMHRLGAYEPEEFIEGIEQFRGQRWVTTLRGIGPLADGRFESPPEAVLGLRCHQARFPMTPQVEVSTVTGEFVARLDLANEDLLAAVEYDGAEWHSSPGQLARDRERRLDVCREGWLVEAFTKGDLFTRTGDADVRIRQLHHRALRRRGDRLAS</sequence>
<dbReference type="Pfam" id="PF13338">
    <property type="entry name" value="AbiEi_4"/>
    <property type="match status" value="1"/>
</dbReference>
<dbReference type="AlphaFoldDB" id="A0A1J4N492"/>
<reference evidence="2" key="1">
    <citation type="submission" date="2016-10" db="EMBL/GenBank/DDBJ databases">
        <title>Draft Genome Sequence of Nocardioides luteus Strain BAFB, an Alkane-Degrading Bacterium Isolated from JP-7 Polluted Soil.</title>
        <authorList>
            <person name="Brown L."/>
            <person name="Ruiz O.N."/>
            <person name="Gunasekera T."/>
        </authorList>
    </citation>
    <scope>NUCLEOTIDE SEQUENCE [LARGE SCALE GENOMIC DNA]</scope>
    <source>
        <strain evidence="2">BAFB</strain>
    </source>
</reference>
<gene>
    <name evidence="2" type="ORF">UG56_016395</name>
</gene>